<dbReference type="PROSITE" id="PS50011">
    <property type="entry name" value="PROTEIN_KINASE_DOM"/>
    <property type="match status" value="1"/>
</dbReference>
<dbReference type="Proteomes" id="UP001642484">
    <property type="component" value="Unassembled WGS sequence"/>
</dbReference>
<organism evidence="8 9">
    <name type="scientific">Durusdinium trenchii</name>
    <dbReference type="NCBI Taxonomy" id="1381693"/>
    <lineage>
        <taxon>Eukaryota</taxon>
        <taxon>Sar</taxon>
        <taxon>Alveolata</taxon>
        <taxon>Dinophyceae</taxon>
        <taxon>Suessiales</taxon>
        <taxon>Symbiodiniaceae</taxon>
        <taxon>Durusdinium</taxon>
    </lineage>
</organism>
<keyword evidence="9" id="KW-1185">Reference proteome</keyword>
<proteinExistence type="predicted"/>
<keyword evidence="5" id="KW-0067">ATP-binding</keyword>
<dbReference type="InterPro" id="IPR000719">
    <property type="entry name" value="Prot_kinase_dom"/>
</dbReference>
<keyword evidence="2" id="KW-0808">Transferase</keyword>
<reference evidence="8 9" key="1">
    <citation type="submission" date="2024-02" db="EMBL/GenBank/DDBJ databases">
        <authorList>
            <person name="Chen Y."/>
            <person name="Shah S."/>
            <person name="Dougan E. K."/>
            <person name="Thang M."/>
            <person name="Chan C."/>
        </authorList>
    </citation>
    <scope>NUCLEOTIDE SEQUENCE [LARGE SCALE GENOMIC DNA]</scope>
</reference>
<comment type="caution">
    <text evidence="8">The sequence shown here is derived from an EMBL/GenBank/DDBJ whole genome shotgun (WGS) entry which is preliminary data.</text>
</comment>
<dbReference type="SUPFAM" id="SSF56112">
    <property type="entry name" value="Protein kinase-like (PK-like)"/>
    <property type="match status" value="1"/>
</dbReference>
<dbReference type="Gene3D" id="1.10.510.10">
    <property type="entry name" value="Transferase(Phosphotransferase) domain 1"/>
    <property type="match status" value="1"/>
</dbReference>
<evidence type="ECO:0000256" key="5">
    <source>
        <dbReference type="ARBA" id="ARBA00022840"/>
    </source>
</evidence>
<dbReference type="PROSITE" id="PS00108">
    <property type="entry name" value="PROTEIN_KINASE_ST"/>
    <property type="match status" value="1"/>
</dbReference>
<name>A0ABP0PCE2_9DINO</name>
<dbReference type="Pfam" id="PF00069">
    <property type="entry name" value="Pkinase"/>
    <property type="match status" value="1"/>
</dbReference>
<dbReference type="PANTHER" id="PTHR24350">
    <property type="entry name" value="SERINE/THREONINE-PROTEIN KINASE IAL-RELATED"/>
    <property type="match status" value="1"/>
</dbReference>
<keyword evidence="1" id="KW-0723">Serine/threonine-protein kinase</keyword>
<evidence type="ECO:0000256" key="6">
    <source>
        <dbReference type="SAM" id="MobiDB-lite"/>
    </source>
</evidence>
<dbReference type="SMART" id="SM00220">
    <property type="entry name" value="S_TKc"/>
    <property type="match status" value="1"/>
</dbReference>
<keyword evidence="4" id="KW-0418">Kinase</keyword>
<dbReference type="EMBL" id="CAXAMN010022917">
    <property type="protein sequence ID" value="CAK9073706.1"/>
    <property type="molecule type" value="Genomic_DNA"/>
</dbReference>
<evidence type="ECO:0000259" key="7">
    <source>
        <dbReference type="PROSITE" id="PS50011"/>
    </source>
</evidence>
<keyword evidence="3" id="KW-0547">Nucleotide-binding</keyword>
<gene>
    <name evidence="8" type="ORF">CCMP2556_LOCUS36301</name>
</gene>
<evidence type="ECO:0000313" key="9">
    <source>
        <dbReference type="Proteomes" id="UP001642484"/>
    </source>
</evidence>
<dbReference type="InterPro" id="IPR030616">
    <property type="entry name" value="Aur-like"/>
</dbReference>
<dbReference type="InterPro" id="IPR011009">
    <property type="entry name" value="Kinase-like_dom_sf"/>
</dbReference>
<protein>
    <recommendedName>
        <fullName evidence="7">Protein kinase domain-containing protein</fullName>
    </recommendedName>
</protein>
<evidence type="ECO:0000256" key="3">
    <source>
        <dbReference type="ARBA" id="ARBA00022741"/>
    </source>
</evidence>
<feature type="region of interest" description="Disordered" evidence="6">
    <location>
        <begin position="1"/>
        <end position="23"/>
    </location>
</feature>
<feature type="domain" description="Protein kinase" evidence="7">
    <location>
        <begin position="1"/>
        <end position="319"/>
    </location>
</feature>
<evidence type="ECO:0000256" key="1">
    <source>
        <dbReference type="ARBA" id="ARBA00022527"/>
    </source>
</evidence>
<accession>A0ABP0PCE2</accession>
<evidence type="ECO:0000256" key="2">
    <source>
        <dbReference type="ARBA" id="ARBA00022679"/>
    </source>
</evidence>
<dbReference type="InterPro" id="IPR008271">
    <property type="entry name" value="Ser/Thr_kinase_AS"/>
</dbReference>
<dbReference type="Gene3D" id="3.30.200.20">
    <property type="entry name" value="Phosphorylase Kinase, domain 1"/>
    <property type="match status" value="1"/>
</dbReference>
<evidence type="ECO:0000313" key="8">
    <source>
        <dbReference type="EMBL" id="CAK9073706.1"/>
    </source>
</evidence>
<evidence type="ECO:0000256" key="4">
    <source>
        <dbReference type="ARBA" id="ARBA00022777"/>
    </source>
</evidence>
<sequence length="467" mass="52698">MAGAAQSLAADGLPWPKSKHEPRQLEMRGYRSGRSSTPVWAVKKIPLSLIEQHGLTEQMKRERPGVQMRWSEFRLRIDIMRSLRHPHIVELHFSFQDESHVYLGMEFAEGGGMFDLLSKYGKFSSELAARHFYEVCDALEYLHTQTPQIIHRDIKPENILLDKEQHAKLADFGWSNVLENVSYRATFCGTPDYLAPEMIRGEGHNESLDMWEMGVLLYEMTVGKSPFGGSNQDETCRNILNLGRNNWLRLVISFGSFSTVRSCKLKFPPGLEPLAEARNLRRKNEILLNEHTELLQQKAHKDRSDGTASTAGHHRTPLREGLRMYAGMRGGSGMDEGGRCELCKRKTLSEEMGMEGLHLLGFSLTVSASLVPGGGKFSRSTSNWRLSLHVSGLGSSFVAFQCAVDLLGGWTAVAVQEKVQLLQREKGKRDQAVKTWTLREARQPQKLMRDSDQSIVKSKACCEHDRA</sequence>